<dbReference type="RefSeq" id="WP_057834113.1">
    <property type="nucleotide sequence ID" value="NZ_LLXZ01000022.1"/>
</dbReference>
<dbReference type="PRINTS" id="PR00412">
    <property type="entry name" value="EPOXHYDRLASE"/>
</dbReference>
<dbReference type="PANTHER" id="PTHR43329">
    <property type="entry name" value="EPOXIDE HYDROLASE"/>
    <property type="match status" value="1"/>
</dbReference>
<evidence type="ECO:0000259" key="2">
    <source>
        <dbReference type="Pfam" id="PF00561"/>
    </source>
</evidence>
<evidence type="ECO:0000313" key="4">
    <source>
        <dbReference type="Proteomes" id="UP000050863"/>
    </source>
</evidence>
<dbReference type="OrthoDB" id="9812774at2"/>
<dbReference type="InterPro" id="IPR000073">
    <property type="entry name" value="AB_hydrolase_1"/>
</dbReference>
<comment type="caution">
    <text evidence="3">The sequence shown here is derived from an EMBL/GenBank/DDBJ whole genome shotgun (WGS) entry which is preliminary data.</text>
</comment>
<dbReference type="InterPro" id="IPR029058">
    <property type="entry name" value="AB_hydrolase_fold"/>
</dbReference>
<dbReference type="EMBL" id="LLXZ01000022">
    <property type="protein sequence ID" value="KRR13743.1"/>
    <property type="molecule type" value="Genomic_DNA"/>
</dbReference>
<dbReference type="Pfam" id="PF00561">
    <property type="entry name" value="Abhydrolase_1"/>
    <property type="match status" value="1"/>
</dbReference>
<dbReference type="GO" id="GO:0016787">
    <property type="term" value="F:hydrolase activity"/>
    <property type="evidence" value="ECO:0007669"/>
    <property type="project" value="UniProtKB-KW"/>
</dbReference>
<keyword evidence="1 3" id="KW-0378">Hydrolase</keyword>
<protein>
    <submittedName>
        <fullName evidence="3">Alpha/beta hydrolase</fullName>
    </submittedName>
</protein>
<dbReference type="PRINTS" id="PR00111">
    <property type="entry name" value="ABHYDROLASE"/>
</dbReference>
<proteinExistence type="predicted"/>
<keyword evidence="4" id="KW-1185">Reference proteome</keyword>
<name>A0A0R3M6S9_9BRAD</name>
<evidence type="ECO:0000256" key="1">
    <source>
        <dbReference type="ARBA" id="ARBA00022801"/>
    </source>
</evidence>
<gene>
    <name evidence="3" type="ORF">CQ12_17820</name>
</gene>
<sequence>MPTLPDIPLPSSIRSRYVDGINGLRMHVLEAGFETRGRPCVLLLHGFPELAFSWRKVMPILAEAGYHVIAPDQRGYGRTTGWDADYDGDLASFRLPNLVRDALGLVAAFGYRSVDAVIGHDFGSSVAAWCALIRPDVFRSVVMMSAPFAGPPSLPFNTVNEPGKRIDDPIHRDLGALPRPRKHYQWYYSTREANDDMHHAPQGVHDFLRAYYHHKSADWKDNKPYPLKSWTADEIAKLPTYYVMDHAKDMAATVAEEMPSPEEIAGNKWLPDNELAFYSAEYERTGFQGGLQWYRCGTSGAFTPELQTWSGRTIDVRSAFISGKQDWGTYQRPGVYEAMQSKACTNMIGCHLVDGAGHWVQQEQANKVSWLLVQFLRGTKASQGTADN</sequence>
<accession>A0A0R3M6S9</accession>
<dbReference type="Proteomes" id="UP000050863">
    <property type="component" value="Unassembled WGS sequence"/>
</dbReference>
<dbReference type="InterPro" id="IPR000639">
    <property type="entry name" value="Epox_hydrolase-like"/>
</dbReference>
<dbReference type="Gene3D" id="3.40.50.1820">
    <property type="entry name" value="alpha/beta hydrolase"/>
    <property type="match status" value="1"/>
</dbReference>
<dbReference type="STRING" id="280332.CQ12_17820"/>
<feature type="domain" description="AB hydrolase-1" evidence="2">
    <location>
        <begin position="39"/>
        <end position="153"/>
    </location>
</feature>
<reference evidence="3 4" key="1">
    <citation type="submission" date="2014-03" db="EMBL/GenBank/DDBJ databases">
        <title>Bradyrhizobium valentinum sp. nov., isolated from effective nodules of Lupinus mariae-josephae, a lupine endemic of basic-lime soils in Eastern Spain.</title>
        <authorList>
            <person name="Duran D."/>
            <person name="Rey L."/>
            <person name="Navarro A."/>
            <person name="Busquets A."/>
            <person name="Imperial J."/>
            <person name="Ruiz-Argueso T."/>
        </authorList>
    </citation>
    <scope>NUCLEOTIDE SEQUENCE [LARGE SCALE GENOMIC DNA]</scope>
    <source>
        <strain evidence="3 4">PAC68</strain>
    </source>
</reference>
<dbReference type="AlphaFoldDB" id="A0A0R3M6S9"/>
<organism evidence="3 4">
    <name type="scientific">Bradyrhizobium jicamae</name>
    <dbReference type="NCBI Taxonomy" id="280332"/>
    <lineage>
        <taxon>Bacteria</taxon>
        <taxon>Pseudomonadati</taxon>
        <taxon>Pseudomonadota</taxon>
        <taxon>Alphaproteobacteria</taxon>
        <taxon>Hyphomicrobiales</taxon>
        <taxon>Nitrobacteraceae</taxon>
        <taxon>Bradyrhizobium</taxon>
    </lineage>
</organism>
<evidence type="ECO:0000313" key="3">
    <source>
        <dbReference type="EMBL" id="KRR13743.1"/>
    </source>
</evidence>
<dbReference type="SUPFAM" id="SSF53474">
    <property type="entry name" value="alpha/beta-Hydrolases"/>
    <property type="match status" value="1"/>
</dbReference>